<keyword evidence="1" id="KW-1133">Transmembrane helix</keyword>
<protein>
    <recommendedName>
        <fullName evidence="4">DUF1275 domain-containing protein</fullName>
    </recommendedName>
</protein>
<keyword evidence="1" id="KW-0812">Transmembrane</keyword>
<evidence type="ECO:0000313" key="3">
    <source>
        <dbReference type="Proteomes" id="UP001500751"/>
    </source>
</evidence>
<sequence length="254" mass="25955">MESPSGERACPAPEARPRILVPVTRTPRVHGTAWLMVLLTGIAGWVDAVAYVRLGAVFVANQTGNAVFLAVQIAERVLPGTAQESVTPGDDTYGPLASLVGFCLGVAASVIPLRRARLSGEDAAPWLLLAIEAVLLAAVVLLAGAPRELRLGLAAAAMGLQSVYAAGVAMRGVTTTTLTGTLVALISTFADDPGRKARRAIVLLTAVWAAYTIGAWGGAAAGLTWSIGTVHGIAALAAGAAAFGVWRESARRGA</sequence>
<evidence type="ECO:0000256" key="1">
    <source>
        <dbReference type="SAM" id="Phobius"/>
    </source>
</evidence>
<feature type="transmembrane region" description="Helical" evidence="1">
    <location>
        <begin position="225"/>
        <end position="246"/>
    </location>
</feature>
<feature type="transmembrane region" description="Helical" evidence="1">
    <location>
        <begin position="123"/>
        <end position="143"/>
    </location>
</feature>
<accession>A0ABN2U4J6</accession>
<feature type="transmembrane region" description="Helical" evidence="1">
    <location>
        <begin position="163"/>
        <end position="189"/>
    </location>
</feature>
<proteinExistence type="predicted"/>
<dbReference type="InterPro" id="IPR010699">
    <property type="entry name" value="DUF1275"/>
</dbReference>
<dbReference type="Proteomes" id="UP001500751">
    <property type="component" value="Unassembled WGS sequence"/>
</dbReference>
<organism evidence="2 3">
    <name type="scientific">Catenulispora yoronensis</name>
    <dbReference type="NCBI Taxonomy" id="450799"/>
    <lineage>
        <taxon>Bacteria</taxon>
        <taxon>Bacillati</taxon>
        <taxon>Actinomycetota</taxon>
        <taxon>Actinomycetes</taxon>
        <taxon>Catenulisporales</taxon>
        <taxon>Catenulisporaceae</taxon>
        <taxon>Catenulispora</taxon>
    </lineage>
</organism>
<keyword evidence="3" id="KW-1185">Reference proteome</keyword>
<evidence type="ECO:0000313" key="2">
    <source>
        <dbReference type="EMBL" id="GAA2029246.1"/>
    </source>
</evidence>
<name>A0ABN2U4J6_9ACTN</name>
<feature type="transmembrane region" description="Helical" evidence="1">
    <location>
        <begin position="93"/>
        <end position="111"/>
    </location>
</feature>
<feature type="transmembrane region" description="Helical" evidence="1">
    <location>
        <begin position="201"/>
        <end position="219"/>
    </location>
</feature>
<dbReference type="EMBL" id="BAAAQN010000015">
    <property type="protein sequence ID" value="GAA2029246.1"/>
    <property type="molecule type" value="Genomic_DNA"/>
</dbReference>
<evidence type="ECO:0008006" key="4">
    <source>
        <dbReference type="Google" id="ProtNLM"/>
    </source>
</evidence>
<gene>
    <name evidence="2" type="ORF">GCM10009839_30900</name>
</gene>
<keyword evidence="1" id="KW-0472">Membrane</keyword>
<comment type="caution">
    <text evidence="2">The sequence shown here is derived from an EMBL/GenBank/DDBJ whole genome shotgun (WGS) entry which is preliminary data.</text>
</comment>
<dbReference type="PANTHER" id="PTHR37314:SF4">
    <property type="entry name" value="UPF0700 TRANSMEMBRANE PROTEIN YOAK"/>
    <property type="match status" value="1"/>
</dbReference>
<dbReference type="PANTHER" id="PTHR37314">
    <property type="entry name" value="SLR0142 PROTEIN"/>
    <property type="match status" value="1"/>
</dbReference>
<dbReference type="Pfam" id="PF06912">
    <property type="entry name" value="DUF1275"/>
    <property type="match status" value="1"/>
</dbReference>
<reference evidence="2 3" key="1">
    <citation type="journal article" date="2019" name="Int. J. Syst. Evol. Microbiol.">
        <title>The Global Catalogue of Microorganisms (GCM) 10K type strain sequencing project: providing services to taxonomists for standard genome sequencing and annotation.</title>
        <authorList>
            <consortium name="The Broad Institute Genomics Platform"/>
            <consortium name="The Broad Institute Genome Sequencing Center for Infectious Disease"/>
            <person name="Wu L."/>
            <person name="Ma J."/>
        </authorList>
    </citation>
    <scope>NUCLEOTIDE SEQUENCE [LARGE SCALE GENOMIC DNA]</scope>
    <source>
        <strain evidence="2 3">JCM 16014</strain>
    </source>
</reference>
<feature type="transmembrane region" description="Helical" evidence="1">
    <location>
        <begin position="33"/>
        <end position="52"/>
    </location>
</feature>